<name>A0A4P2QC76_SORCE</name>
<evidence type="ECO:0000256" key="6">
    <source>
        <dbReference type="SAM" id="SignalP"/>
    </source>
</evidence>
<dbReference type="GO" id="GO:0020037">
    <property type="term" value="F:heme binding"/>
    <property type="evidence" value="ECO:0007669"/>
    <property type="project" value="InterPro"/>
</dbReference>
<feature type="domain" description="Cytochrome c" evidence="7">
    <location>
        <begin position="397"/>
        <end position="504"/>
    </location>
</feature>
<dbReference type="PANTHER" id="PTHR30600">
    <property type="entry name" value="CYTOCHROME C PEROXIDASE-RELATED"/>
    <property type="match status" value="1"/>
</dbReference>
<evidence type="ECO:0000256" key="3">
    <source>
        <dbReference type="ARBA" id="ARBA00023004"/>
    </source>
</evidence>
<dbReference type="AlphaFoldDB" id="A0A4P2QC76"/>
<sequence length="504" mass="55796">MPIKRMDVSCVVACTAALSLGLVHCASAPVPEPETPAAPRESPPAAADALAPAGPRAPMNANPPPGPEVPRTSYLPVVDTEPFATIMARMKAEKPSVMKRQRALLEQRYDLADRPARGVTMSRGKPVQAGVRVKLPKGTTWEALAALTPEAIRAQGLWPKGFLPLPHPNHPEGGMVFPQFQIDELKRQTGRDLTRFDVDFDLPDHLLSEFPPPIYLTTRPDLGDVSKGQLVTIDNYYELFNGILNPKQLEGLRLLVTPFPQMQFNATADRRSERPSLGVACLDCHANGHTNNATHLVGDIRPQEFRHRIDTPTLRGVNVQRLFGSQRALKTVEDFTEFEQRAAYFDGDPVIAVKKGINILDRGHQTHTMSEFQAILDFPPAPKLDVEGRLDPAKATPEELRGEQVFHGKGRCGSCHPAPYYTDNLMHNLQTERFHEPVLINGRMATADGPIKTFPLRGIKDSPPYLHDGRLLTLEDTVEFFNLVLGLRLTAQEKSDLTAFMRAL</sequence>
<dbReference type="SUPFAM" id="SSF46626">
    <property type="entry name" value="Cytochrome c"/>
    <property type="match status" value="1"/>
</dbReference>
<dbReference type="GO" id="GO:0046872">
    <property type="term" value="F:metal ion binding"/>
    <property type="evidence" value="ECO:0007669"/>
    <property type="project" value="UniProtKB-KW"/>
</dbReference>
<feature type="region of interest" description="Disordered" evidence="5">
    <location>
        <begin position="31"/>
        <end position="74"/>
    </location>
</feature>
<evidence type="ECO:0000313" key="8">
    <source>
        <dbReference type="EMBL" id="AUX26723.1"/>
    </source>
</evidence>
<dbReference type="GO" id="GO:0004130">
    <property type="term" value="F:cytochrome-c peroxidase activity"/>
    <property type="evidence" value="ECO:0007669"/>
    <property type="project" value="TreeGrafter"/>
</dbReference>
<keyword evidence="6" id="KW-0732">Signal</keyword>
<dbReference type="InterPro" id="IPR009056">
    <property type="entry name" value="Cyt_c-like_dom"/>
</dbReference>
<feature type="compositionally biased region" description="Low complexity" evidence="5">
    <location>
        <begin position="37"/>
        <end position="58"/>
    </location>
</feature>
<dbReference type="Proteomes" id="UP000295781">
    <property type="component" value="Chromosome"/>
</dbReference>
<feature type="signal peptide" evidence="6">
    <location>
        <begin position="1"/>
        <end position="28"/>
    </location>
</feature>
<dbReference type="EMBL" id="CP012670">
    <property type="protein sequence ID" value="AUX26723.1"/>
    <property type="molecule type" value="Genomic_DNA"/>
</dbReference>
<dbReference type="PROSITE" id="PS51007">
    <property type="entry name" value="CYTC"/>
    <property type="match status" value="1"/>
</dbReference>
<keyword evidence="1 4" id="KW-0349">Heme</keyword>
<accession>A0A4P2QC76</accession>
<evidence type="ECO:0000256" key="4">
    <source>
        <dbReference type="PROSITE-ProRule" id="PRU00433"/>
    </source>
</evidence>
<dbReference type="InterPro" id="IPR036909">
    <property type="entry name" value="Cyt_c-like_dom_sf"/>
</dbReference>
<evidence type="ECO:0000256" key="5">
    <source>
        <dbReference type="SAM" id="MobiDB-lite"/>
    </source>
</evidence>
<proteinExistence type="predicted"/>
<evidence type="ECO:0000256" key="1">
    <source>
        <dbReference type="ARBA" id="ARBA00022617"/>
    </source>
</evidence>
<dbReference type="GO" id="GO:0009055">
    <property type="term" value="F:electron transfer activity"/>
    <property type="evidence" value="ECO:0007669"/>
    <property type="project" value="InterPro"/>
</dbReference>
<protein>
    <submittedName>
        <fullName evidence="8">Cytochrome B6</fullName>
    </submittedName>
</protein>
<evidence type="ECO:0000259" key="7">
    <source>
        <dbReference type="PROSITE" id="PS51007"/>
    </source>
</evidence>
<evidence type="ECO:0000256" key="2">
    <source>
        <dbReference type="ARBA" id="ARBA00022723"/>
    </source>
</evidence>
<evidence type="ECO:0000313" key="9">
    <source>
        <dbReference type="Proteomes" id="UP000295781"/>
    </source>
</evidence>
<organism evidence="8 9">
    <name type="scientific">Sorangium cellulosum</name>
    <name type="common">Polyangium cellulosum</name>
    <dbReference type="NCBI Taxonomy" id="56"/>
    <lineage>
        <taxon>Bacteria</taxon>
        <taxon>Pseudomonadati</taxon>
        <taxon>Myxococcota</taxon>
        <taxon>Polyangia</taxon>
        <taxon>Polyangiales</taxon>
        <taxon>Polyangiaceae</taxon>
        <taxon>Sorangium</taxon>
    </lineage>
</organism>
<reference evidence="8 9" key="1">
    <citation type="submission" date="2015-09" db="EMBL/GenBank/DDBJ databases">
        <title>Sorangium comparison.</title>
        <authorList>
            <person name="Zaburannyi N."/>
            <person name="Bunk B."/>
            <person name="Overmann J."/>
            <person name="Mueller R."/>
        </authorList>
    </citation>
    <scope>NUCLEOTIDE SEQUENCE [LARGE SCALE GENOMIC DNA]</scope>
    <source>
        <strain evidence="8 9">So ceGT47</strain>
    </source>
</reference>
<dbReference type="PANTHER" id="PTHR30600:SF13">
    <property type="entry name" value="METHYLAMINE UTILIZATION PROTEIN"/>
    <property type="match status" value="1"/>
</dbReference>
<keyword evidence="2 4" id="KW-0479">Metal-binding</keyword>
<feature type="chain" id="PRO_5020394165" evidence="6">
    <location>
        <begin position="29"/>
        <end position="504"/>
    </location>
</feature>
<gene>
    <name evidence="8" type="ORF">SOCEGT47_072930</name>
</gene>
<keyword evidence="3 4" id="KW-0408">Iron</keyword>
<dbReference type="Gene3D" id="1.10.760.10">
    <property type="entry name" value="Cytochrome c-like domain"/>
    <property type="match status" value="1"/>
</dbReference>
<dbReference type="InterPro" id="IPR051395">
    <property type="entry name" value="Cytochrome_c_Peroxidase/MauG"/>
</dbReference>